<evidence type="ECO:0000313" key="11">
    <source>
        <dbReference type="EMBL" id="KAG9394189.1"/>
    </source>
</evidence>
<evidence type="ECO:0000256" key="2">
    <source>
        <dbReference type="ARBA" id="ARBA00004277"/>
    </source>
</evidence>
<dbReference type="Pfam" id="PF00928">
    <property type="entry name" value="Adap_comp_sub"/>
    <property type="match status" value="1"/>
</dbReference>
<dbReference type="PRINTS" id="PR00314">
    <property type="entry name" value="CLATHRINADPT"/>
</dbReference>
<dbReference type="GO" id="GO:0030131">
    <property type="term" value="C:clathrin adaptor complex"/>
    <property type="evidence" value="ECO:0007669"/>
    <property type="project" value="UniProtKB-UniRule"/>
</dbReference>
<keyword evidence="7" id="KW-0472">Membrane</keyword>
<keyword evidence="3 9" id="KW-0813">Transport</keyword>
<dbReference type="InterPro" id="IPR028565">
    <property type="entry name" value="MHD"/>
</dbReference>
<sequence length="437" mass="49175">MIQAVVIVEQRGNVIFTREYRDSLSRLSTQDVIDRSAGTFFKQLLMKKENIEKPIIHAGNKSYFVVKTGQIFIVAVTELNPNAALVLEFLHTLGQVMESYCGSTLTPDLVKSNCVVFQEVLDEVCDFGFPQTTDLEVLKSIITTKGLKKLDKKDQKEVTIQATGVVSHRQPGIKYAKNEVFIDIIEQVNLLLSAQGNVLRSDVSGTVHMKSFLSGMPECKFGLNDKLVIDNDKNSAYKKRQPAKNIELDGVTLHQCVKLAQFDVDRTISFIPPDGEFDLMKYTISDNVELPFRVVPLITEHGNSRVEVKIQVYSKYASNLDASNVILWIPCPSNTASTKLTCSAGKAKYEPEKEAIAWRIRLFPGGTSCTIEGMIELAQTTKAKTWSRPPLTMDFNVPMFTASGMQVRFLHLYEKSGYKPTRWVRYVSRAGTYQIRY</sequence>
<dbReference type="SUPFAM" id="SSF49447">
    <property type="entry name" value="Second domain of Mu2 adaptin subunit (ap50) of ap2 adaptor"/>
    <property type="match status" value="1"/>
</dbReference>
<evidence type="ECO:0000256" key="4">
    <source>
        <dbReference type="ARBA" id="ARBA00022475"/>
    </source>
</evidence>
<dbReference type="GO" id="GO:0005905">
    <property type="term" value="C:clathrin-coated pit"/>
    <property type="evidence" value="ECO:0007669"/>
    <property type="project" value="UniProtKB-KW"/>
</dbReference>
<reference evidence="11" key="1">
    <citation type="submission" date="2021-05" db="EMBL/GenBank/DDBJ databases">
        <title>A free-living protist that lacks canonical eukaryotic 1 DNA replication and segregation systems.</title>
        <authorList>
            <person name="Salas-Leiva D.E."/>
            <person name="Tromer E.C."/>
            <person name="Curtis B.A."/>
            <person name="Jerlstrom-Hultqvist J."/>
            <person name="Kolisko M."/>
            <person name="Yi Z."/>
            <person name="Salas-Leiva J.S."/>
            <person name="Gallot-Lavallee L."/>
            <person name="Kops G.J.P.L."/>
            <person name="Archibald J.M."/>
            <person name="Simpson A.G.B."/>
            <person name="Roger A.J."/>
        </authorList>
    </citation>
    <scope>NUCLEOTIDE SEQUENCE</scope>
    <source>
        <strain evidence="11">BICM</strain>
    </source>
</reference>
<accession>A0A8J6B4K1</accession>
<protein>
    <submittedName>
        <fullName evidence="11">Adaptor Protein Complex 2 subunit, mu (AP2M)</fullName>
    </submittedName>
</protein>
<dbReference type="Gene3D" id="2.60.40.1170">
    <property type="entry name" value="Mu homology domain, subdomain B"/>
    <property type="match status" value="2"/>
</dbReference>
<gene>
    <name evidence="11" type="ORF">J8273_4291</name>
</gene>
<evidence type="ECO:0000256" key="5">
    <source>
        <dbReference type="ARBA" id="ARBA00022583"/>
    </source>
</evidence>
<keyword evidence="5" id="KW-0254">Endocytosis</keyword>
<dbReference type="GO" id="GO:0005886">
    <property type="term" value="C:plasma membrane"/>
    <property type="evidence" value="ECO:0007669"/>
    <property type="project" value="UniProtKB-SubCell"/>
</dbReference>
<feature type="domain" description="MHD" evidence="10">
    <location>
        <begin position="177"/>
        <end position="436"/>
    </location>
</feature>
<keyword evidence="8" id="KW-0168">Coated pit</keyword>
<dbReference type="AlphaFoldDB" id="A0A8J6B4K1"/>
<evidence type="ECO:0000256" key="3">
    <source>
        <dbReference type="ARBA" id="ARBA00022448"/>
    </source>
</evidence>
<dbReference type="InterPro" id="IPR018240">
    <property type="entry name" value="Clathrin_mu_CS"/>
</dbReference>
<keyword evidence="4" id="KW-1003">Cell membrane</keyword>
<dbReference type="InterPro" id="IPR036168">
    <property type="entry name" value="AP2_Mu_C_sf"/>
</dbReference>
<dbReference type="GO" id="GO:0006886">
    <property type="term" value="P:intracellular protein transport"/>
    <property type="evidence" value="ECO:0007669"/>
    <property type="project" value="UniProtKB-UniRule"/>
</dbReference>
<dbReference type="PANTHER" id="PTHR10529">
    <property type="entry name" value="AP COMPLEX SUBUNIT MU"/>
    <property type="match status" value="1"/>
</dbReference>
<evidence type="ECO:0000259" key="10">
    <source>
        <dbReference type="PROSITE" id="PS51072"/>
    </source>
</evidence>
<keyword evidence="6 9" id="KW-0653">Protein transport</keyword>
<dbReference type="SUPFAM" id="SSF64356">
    <property type="entry name" value="SNARE-like"/>
    <property type="match status" value="1"/>
</dbReference>
<dbReference type="Gene3D" id="3.30.450.60">
    <property type="match status" value="1"/>
</dbReference>
<comment type="similarity">
    <text evidence="9">Belongs to the adaptor complexes medium subunit family.</text>
</comment>
<dbReference type="FunFam" id="3.30.450.60:FF:000002">
    <property type="entry name" value="AP-2 complex subunit mu, putative"/>
    <property type="match status" value="1"/>
</dbReference>
<dbReference type="InterPro" id="IPR043512">
    <property type="entry name" value="Mu2_C"/>
</dbReference>
<proteinExistence type="inferred from homology"/>
<dbReference type="OrthoDB" id="10259133at2759"/>
<evidence type="ECO:0000256" key="8">
    <source>
        <dbReference type="ARBA" id="ARBA00023176"/>
    </source>
</evidence>
<evidence type="ECO:0000256" key="7">
    <source>
        <dbReference type="ARBA" id="ARBA00023136"/>
    </source>
</evidence>
<keyword evidence="12" id="KW-1185">Reference proteome</keyword>
<evidence type="ECO:0000256" key="6">
    <source>
        <dbReference type="ARBA" id="ARBA00022927"/>
    </source>
</evidence>
<comment type="caution">
    <text evidence="11">The sequence shown here is derived from an EMBL/GenBank/DDBJ whole genome shotgun (WGS) entry which is preliminary data.</text>
</comment>
<dbReference type="CDD" id="cd09251">
    <property type="entry name" value="AP-2_Mu2_Cterm"/>
    <property type="match status" value="1"/>
</dbReference>
<evidence type="ECO:0000256" key="1">
    <source>
        <dbReference type="ARBA" id="ARBA00004236"/>
    </source>
</evidence>
<dbReference type="InterPro" id="IPR011012">
    <property type="entry name" value="Longin-like_dom_sf"/>
</dbReference>
<evidence type="ECO:0000313" key="12">
    <source>
        <dbReference type="Proteomes" id="UP000717585"/>
    </source>
</evidence>
<dbReference type="GO" id="GO:0006897">
    <property type="term" value="P:endocytosis"/>
    <property type="evidence" value="ECO:0007669"/>
    <property type="project" value="UniProtKB-KW"/>
</dbReference>
<dbReference type="InterPro" id="IPR050431">
    <property type="entry name" value="Adaptor_comp_med_subunit"/>
</dbReference>
<dbReference type="Proteomes" id="UP000717585">
    <property type="component" value="Unassembled WGS sequence"/>
</dbReference>
<dbReference type="EMBL" id="JAHDYR010000016">
    <property type="protein sequence ID" value="KAG9394189.1"/>
    <property type="molecule type" value="Genomic_DNA"/>
</dbReference>
<dbReference type="InterPro" id="IPR001392">
    <property type="entry name" value="Clathrin_mu"/>
</dbReference>
<dbReference type="PROSITE" id="PS00991">
    <property type="entry name" value="CLAT_ADAPTOR_M_2"/>
    <property type="match status" value="1"/>
</dbReference>
<comment type="subcellular location">
    <subcellularLocation>
        <location evidence="1">Cell membrane</location>
    </subcellularLocation>
    <subcellularLocation>
        <location evidence="2">Membrane</location>
        <location evidence="2">Coated pit</location>
        <topology evidence="2">Peripheral membrane protein</topology>
        <orientation evidence="2">Cytoplasmic side</orientation>
    </subcellularLocation>
</comment>
<organism evidence="11 12">
    <name type="scientific">Carpediemonas membranifera</name>
    <dbReference type="NCBI Taxonomy" id="201153"/>
    <lineage>
        <taxon>Eukaryota</taxon>
        <taxon>Metamonada</taxon>
        <taxon>Carpediemonas-like organisms</taxon>
        <taxon>Carpediemonas</taxon>
    </lineage>
</organism>
<dbReference type="PIRSF" id="PIRSF005992">
    <property type="entry name" value="Clathrin_mu"/>
    <property type="match status" value="1"/>
</dbReference>
<dbReference type="PROSITE" id="PS51072">
    <property type="entry name" value="MHD"/>
    <property type="match status" value="1"/>
</dbReference>
<name>A0A8J6B4K1_9EUKA</name>
<evidence type="ECO:0000256" key="9">
    <source>
        <dbReference type="PIRNR" id="PIRNR005992"/>
    </source>
</evidence>